<gene>
    <name evidence="3" type="ORF">FHX40_0385</name>
</gene>
<proteinExistence type="predicted"/>
<dbReference type="RefSeq" id="WP_142258006.1">
    <property type="nucleotide sequence ID" value="NZ_BMPV01000004.1"/>
</dbReference>
<name>A0A543IT66_9ACTN</name>
<sequence length="220" mass="24275">MTAAVVLILSIATLVVVLGAYIATTRQDRREAAQAAKAARRTPAEPAMPNPAPVPEPPPDYFDPRTIKVGDFIECQGTRSRVLGALHKSTRQGDHWTEYLLDDGSRVYQRLSVREKTGPDPDSPAHLEVMLWTQVPTQGMVPAKSTLILEGVEFAPLERGTVAFRSEGMTMHPDRGLMDYADYRATDGRRLSFERVQGQPWTAAYALPLPPGSIKVERLP</sequence>
<dbReference type="AlphaFoldDB" id="A0A543IT66"/>
<evidence type="ECO:0000256" key="1">
    <source>
        <dbReference type="SAM" id="MobiDB-lite"/>
    </source>
</evidence>
<keyword evidence="4" id="KW-1185">Reference proteome</keyword>
<feature type="compositionally biased region" description="Pro residues" evidence="1">
    <location>
        <begin position="46"/>
        <end position="61"/>
    </location>
</feature>
<dbReference type="Proteomes" id="UP000319213">
    <property type="component" value="Unassembled WGS sequence"/>
</dbReference>
<evidence type="ECO:0000259" key="2">
    <source>
        <dbReference type="Pfam" id="PF13785"/>
    </source>
</evidence>
<reference evidence="3 4" key="1">
    <citation type="submission" date="2019-06" db="EMBL/GenBank/DDBJ databases">
        <title>Sequencing the genomes of 1000 actinobacteria strains.</title>
        <authorList>
            <person name="Klenk H.-P."/>
        </authorList>
    </citation>
    <scope>NUCLEOTIDE SEQUENCE [LARGE SCALE GENOMIC DNA]</scope>
    <source>
        <strain evidence="3 4">DSM 43186</strain>
    </source>
</reference>
<dbReference type="OrthoDB" id="3775810at2"/>
<dbReference type="Pfam" id="PF13785">
    <property type="entry name" value="DUF4178"/>
    <property type="match status" value="1"/>
</dbReference>
<evidence type="ECO:0000313" key="4">
    <source>
        <dbReference type="Proteomes" id="UP000319213"/>
    </source>
</evidence>
<protein>
    <submittedName>
        <fullName evidence="3">Uncharacterized protein DUF4178</fullName>
    </submittedName>
</protein>
<feature type="region of interest" description="Disordered" evidence="1">
    <location>
        <begin position="32"/>
        <end position="61"/>
    </location>
</feature>
<evidence type="ECO:0000313" key="3">
    <source>
        <dbReference type="EMBL" id="TQM73732.1"/>
    </source>
</evidence>
<feature type="domain" description="DUF4178" evidence="2">
    <location>
        <begin position="68"/>
        <end position="211"/>
    </location>
</feature>
<dbReference type="EMBL" id="VFPQ01000001">
    <property type="protein sequence ID" value="TQM73732.1"/>
    <property type="molecule type" value="Genomic_DNA"/>
</dbReference>
<accession>A0A543IT66</accession>
<comment type="caution">
    <text evidence="3">The sequence shown here is derived from an EMBL/GenBank/DDBJ whole genome shotgun (WGS) entry which is preliminary data.</text>
</comment>
<dbReference type="InterPro" id="IPR025235">
    <property type="entry name" value="DUF4178"/>
</dbReference>
<organism evidence="3 4">
    <name type="scientific">Thermopolyspora flexuosa</name>
    <dbReference type="NCBI Taxonomy" id="103836"/>
    <lineage>
        <taxon>Bacteria</taxon>
        <taxon>Bacillati</taxon>
        <taxon>Actinomycetota</taxon>
        <taxon>Actinomycetes</taxon>
        <taxon>Streptosporangiales</taxon>
        <taxon>Streptosporangiaceae</taxon>
        <taxon>Thermopolyspora</taxon>
    </lineage>
</organism>